<keyword evidence="1" id="KW-0812">Transmembrane</keyword>
<dbReference type="AlphaFoldDB" id="A0A1I0GRN2"/>
<reference evidence="2 3" key="1">
    <citation type="submission" date="2016-10" db="EMBL/GenBank/DDBJ databases">
        <authorList>
            <person name="de Groot N.N."/>
        </authorList>
    </citation>
    <scope>NUCLEOTIDE SEQUENCE [LARGE SCALE GENOMIC DNA]</scope>
    <source>
        <strain evidence="2 3">KH1P1</strain>
    </source>
</reference>
<feature type="transmembrane region" description="Helical" evidence="1">
    <location>
        <begin position="6"/>
        <end position="32"/>
    </location>
</feature>
<feature type="transmembrane region" description="Helical" evidence="1">
    <location>
        <begin position="39"/>
        <end position="62"/>
    </location>
</feature>
<evidence type="ECO:0000313" key="2">
    <source>
        <dbReference type="EMBL" id="SET73794.1"/>
    </source>
</evidence>
<feature type="transmembrane region" description="Helical" evidence="1">
    <location>
        <begin position="68"/>
        <end position="89"/>
    </location>
</feature>
<sequence>MIALRVFGSVLHFLLKVVLLPVQIVLTILICMIDFAGGVFGFIFGLIGGFIILAGLSCLFMSPVDWKLFFEAMIAGTIIGSFPRMVRYFGESVLVGMKSFLARI</sequence>
<dbReference type="RefSeq" id="WP_074649977.1">
    <property type="nucleotide sequence ID" value="NZ_FOIL01000037.1"/>
</dbReference>
<proteinExistence type="predicted"/>
<dbReference type="EMBL" id="FOIL01000037">
    <property type="protein sequence ID" value="SET73794.1"/>
    <property type="molecule type" value="Genomic_DNA"/>
</dbReference>
<dbReference type="Proteomes" id="UP000199820">
    <property type="component" value="Unassembled WGS sequence"/>
</dbReference>
<dbReference type="OrthoDB" id="2051473at2"/>
<keyword evidence="1" id="KW-0472">Membrane</keyword>
<accession>A0A1I0GRN2</accession>
<evidence type="ECO:0000313" key="3">
    <source>
        <dbReference type="Proteomes" id="UP000199820"/>
    </source>
</evidence>
<organism evidence="2 3">
    <name type="scientific">[Clostridium] aminophilum</name>
    <dbReference type="NCBI Taxonomy" id="1526"/>
    <lineage>
        <taxon>Bacteria</taxon>
        <taxon>Bacillati</taxon>
        <taxon>Bacillota</taxon>
        <taxon>Clostridia</taxon>
        <taxon>Lachnospirales</taxon>
        <taxon>Lachnospiraceae</taxon>
    </lineage>
</organism>
<keyword evidence="1" id="KW-1133">Transmembrane helix</keyword>
<evidence type="ECO:0000256" key="1">
    <source>
        <dbReference type="SAM" id="Phobius"/>
    </source>
</evidence>
<protein>
    <submittedName>
        <fullName evidence="2">Uncharacterized protein</fullName>
    </submittedName>
</protein>
<keyword evidence="3" id="KW-1185">Reference proteome</keyword>
<name>A0A1I0GRN2_9FIRM</name>
<gene>
    <name evidence="2" type="ORF">SAMN04487771_103723</name>
</gene>